<evidence type="ECO:0000313" key="2">
    <source>
        <dbReference type="EMBL" id="SOD89352.1"/>
    </source>
</evidence>
<dbReference type="Proteomes" id="UP000219621">
    <property type="component" value="Unassembled WGS sequence"/>
</dbReference>
<protein>
    <submittedName>
        <fullName evidence="2">Uncharacterized protein</fullName>
    </submittedName>
</protein>
<name>A0A286G1M6_9PROT</name>
<dbReference type="AlphaFoldDB" id="A0A286G1M6"/>
<evidence type="ECO:0000313" key="3">
    <source>
        <dbReference type="Proteomes" id="UP000219621"/>
    </source>
</evidence>
<reference evidence="2 3" key="1">
    <citation type="submission" date="2017-09" db="EMBL/GenBank/DDBJ databases">
        <authorList>
            <person name="Ehlers B."/>
            <person name="Leendertz F.H."/>
        </authorList>
    </citation>
    <scope>NUCLEOTIDE SEQUENCE [LARGE SCALE GENOMIC DNA]</scope>
    <source>
        <strain evidence="2 3">USBA 140</strain>
    </source>
</reference>
<feature type="region of interest" description="Disordered" evidence="1">
    <location>
        <begin position="39"/>
        <end position="93"/>
    </location>
</feature>
<proteinExistence type="predicted"/>
<feature type="compositionally biased region" description="Low complexity" evidence="1">
    <location>
        <begin position="69"/>
        <end position="82"/>
    </location>
</feature>
<sequence>MIRGDPTLDERHMRAPYFLPAAALLLSGCTALAELDRSLSGRLNPPPAAPATVAGPAVPLPDRKPPAPRQTAAAKPAKATTTPPKPEPPPAETVTAPVAVAPVPPARTVPATLVGLSADELRAAMGAPAQEVAEAPGVRWRYPNRVCILDVHLFPRVESQGLYALDVSATGLPVEACLDSFRNPPPAQPAAAAESATAAENAAPRAQ</sequence>
<evidence type="ECO:0000256" key="1">
    <source>
        <dbReference type="SAM" id="MobiDB-lite"/>
    </source>
</evidence>
<feature type="compositionally biased region" description="Low complexity" evidence="1">
    <location>
        <begin position="189"/>
        <end position="207"/>
    </location>
</feature>
<organism evidence="2 3">
    <name type="scientific">Caenispirillum bisanense</name>
    <dbReference type="NCBI Taxonomy" id="414052"/>
    <lineage>
        <taxon>Bacteria</taxon>
        <taxon>Pseudomonadati</taxon>
        <taxon>Pseudomonadota</taxon>
        <taxon>Alphaproteobacteria</taxon>
        <taxon>Rhodospirillales</taxon>
        <taxon>Novispirillaceae</taxon>
        <taxon>Caenispirillum</taxon>
    </lineage>
</organism>
<gene>
    <name evidence="2" type="ORF">SAMN05421508_101191</name>
</gene>
<feature type="region of interest" description="Disordered" evidence="1">
    <location>
        <begin position="182"/>
        <end position="207"/>
    </location>
</feature>
<dbReference type="EMBL" id="OCNJ01000001">
    <property type="protein sequence ID" value="SOD89352.1"/>
    <property type="molecule type" value="Genomic_DNA"/>
</dbReference>
<dbReference type="PROSITE" id="PS51257">
    <property type="entry name" value="PROKAR_LIPOPROTEIN"/>
    <property type="match status" value="1"/>
</dbReference>
<accession>A0A286G1M6</accession>
<keyword evidence="3" id="KW-1185">Reference proteome</keyword>